<dbReference type="InterPro" id="IPR021729">
    <property type="entry name" value="DUF3298"/>
</dbReference>
<feature type="signal peptide" evidence="1">
    <location>
        <begin position="1"/>
        <end position="25"/>
    </location>
</feature>
<sequence>MERKTYSIIAVLLTFVLLLGNVVMAATSNVKTMTSAKVSTKTIKYSNKYVEANLKIPVVSGFKNKTIEKNINNAFEKFDYKEIEEMAKDAETDGIEVNDVFPYEIRQSYKVGYNKNGLLSIEMNNYIYTGGAHPMLYNTCYNYDLKTGKRLKLKDLFKNTGYKKVVSNELIKQIKKENPYITKQECYDVYNITGNEAFYITSDSIVICYRPYQISGYGSAAPEFKVPLRLLKKYLKVKI</sequence>
<dbReference type="OrthoDB" id="5637at2"/>
<proteinExistence type="predicted"/>
<dbReference type="STRING" id="1403537.Q428_12855"/>
<evidence type="ECO:0000259" key="2">
    <source>
        <dbReference type="Pfam" id="PF11738"/>
    </source>
</evidence>
<dbReference type="Gene3D" id="3.90.640.20">
    <property type="entry name" value="Heat-shock cognate protein, ATPase"/>
    <property type="match status" value="1"/>
</dbReference>
<evidence type="ECO:0000259" key="3">
    <source>
        <dbReference type="Pfam" id="PF13739"/>
    </source>
</evidence>
<feature type="domain" description="DUF3298" evidence="2">
    <location>
        <begin position="154"/>
        <end position="228"/>
    </location>
</feature>
<evidence type="ECO:0000256" key="1">
    <source>
        <dbReference type="SAM" id="SignalP"/>
    </source>
</evidence>
<dbReference type="Proteomes" id="UP000019681">
    <property type="component" value="Unassembled WGS sequence"/>
</dbReference>
<dbReference type="InterPro" id="IPR025303">
    <property type="entry name" value="PdaC"/>
</dbReference>
<dbReference type="AlphaFoldDB" id="A0A017RUH0"/>
<evidence type="ECO:0000313" key="4">
    <source>
        <dbReference type="EMBL" id="EYE87525.1"/>
    </source>
</evidence>
<feature type="domain" description="Deacetylase PdaC" evidence="3">
    <location>
        <begin position="43"/>
        <end position="135"/>
    </location>
</feature>
<dbReference type="InterPro" id="IPR037126">
    <property type="entry name" value="PdaC/RsiV-like_sf"/>
</dbReference>
<evidence type="ECO:0008006" key="6">
    <source>
        <dbReference type="Google" id="ProtNLM"/>
    </source>
</evidence>
<name>A0A017RUH0_9CLOT</name>
<organism evidence="4 5">
    <name type="scientific">Fervidicella metallireducens AeB</name>
    <dbReference type="NCBI Taxonomy" id="1403537"/>
    <lineage>
        <taxon>Bacteria</taxon>
        <taxon>Bacillati</taxon>
        <taxon>Bacillota</taxon>
        <taxon>Clostridia</taxon>
        <taxon>Eubacteriales</taxon>
        <taxon>Clostridiaceae</taxon>
        <taxon>Fervidicella</taxon>
    </lineage>
</organism>
<reference evidence="4 5" key="1">
    <citation type="journal article" date="2014" name="Genome Announc.">
        <title>Draft Genome Sequence of Fervidicella metallireducens Strain AeBT, an Iron-Reducing Thermoanaerobe from the Great Artesian Basin.</title>
        <authorList>
            <person name="Patel B.K."/>
        </authorList>
    </citation>
    <scope>NUCLEOTIDE SEQUENCE [LARGE SCALE GENOMIC DNA]</scope>
    <source>
        <strain evidence="4 5">AeB</strain>
    </source>
</reference>
<gene>
    <name evidence="4" type="ORF">Q428_12855</name>
</gene>
<protein>
    <recommendedName>
        <fullName evidence="6">DUF3298 domain-containing protein</fullName>
    </recommendedName>
</protein>
<feature type="chain" id="PRO_5001495451" description="DUF3298 domain-containing protein" evidence="1">
    <location>
        <begin position="26"/>
        <end position="239"/>
    </location>
</feature>
<dbReference type="RefSeq" id="WP_035381316.1">
    <property type="nucleotide sequence ID" value="NZ_AZQP01000051.1"/>
</dbReference>
<evidence type="ECO:0000313" key="5">
    <source>
        <dbReference type="Proteomes" id="UP000019681"/>
    </source>
</evidence>
<dbReference type="Gene3D" id="3.30.565.40">
    <property type="entry name" value="Fervidobacterium nodosum Rt17-B1 like"/>
    <property type="match status" value="1"/>
</dbReference>
<accession>A0A017RUH0</accession>
<dbReference type="EMBL" id="AZQP01000051">
    <property type="protein sequence ID" value="EYE87525.1"/>
    <property type="molecule type" value="Genomic_DNA"/>
</dbReference>
<dbReference type="Pfam" id="PF13739">
    <property type="entry name" value="PdaC"/>
    <property type="match status" value="1"/>
</dbReference>
<comment type="caution">
    <text evidence="4">The sequence shown here is derived from an EMBL/GenBank/DDBJ whole genome shotgun (WGS) entry which is preliminary data.</text>
</comment>
<keyword evidence="5" id="KW-1185">Reference proteome</keyword>
<dbReference type="Pfam" id="PF11738">
    <property type="entry name" value="DUF3298"/>
    <property type="match status" value="1"/>
</dbReference>
<keyword evidence="1" id="KW-0732">Signal</keyword>